<keyword evidence="2" id="KW-1185">Reference proteome</keyword>
<dbReference type="EMBL" id="CZQA01000001">
    <property type="protein sequence ID" value="CUS33970.1"/>
    <property type="molecule type" value="Genomic_DNA"/>
</dbReference>
<dbReference type="AlphaFoldDB" id="A0A0S4LFT1"/>
<name>A0A0S4LFT1_9BACT</name>
<accession>A0A0S4LFT1</accession>
<gene>
    <name evidence="1" type="ORF">COMA1_11446</name>
</gene>
<sequence>MYSQPSLRLAGESCTDANPLDMNKFLTTLTPSKDEYRGELHYDDGLKRSGYEKSSLNVIRVQPAGENWRAKTTAMLVK</sequence>
<evidence type="ECO:0000313" key="2">
    <source>
        <dbReference type="Proteomes" id="UP000199032"/>
    </source>
</evidence>
<reference evidence="1 2" key="1">
    <citation type="submission" date="2015-10" db="EMBL/GenBank/DDBJ databases">
        <authorList>
            <person name="Gilbert D.G."/>
        </authorList>
    </citation>
    <scope>NUCLEOTIDE SEQUENCE [LARGE SCALE GENOMIC DNA]</scope>
    <source>
        <strain evidence="1">COMA1</strain>
    </source>
</reference>
<evidence type="ECO:0000313" key="1">
    <source>
        <dbReference type="EMBL" id="CUS33970.1"/>
    </source>
</evidence>
<proteinExistence type="predicted"/>
<protein>
    <submittedName>
        <fullName evidence="1">Uncharacterized protein</fullName>
    </submittedName>
</protein>
<dbReference type="Proteomes" id="UP000199032">
    <property type="component" value="Unassembled WGS sequence"/>
</dbReference>
<dbReference type="STRING" id="1742972.COMA1_11446"/>
<organism evidence="1 2">
    <name type="scientific">Candidatus Nitrospira nitrosa</name>
    <dbReference type="NCBI Taxonomy" id="1742972"/>
    <lineage>
        <taxon>Bacteria</taxon>
        <taxon>Pseudomonadati</taxon>
        <taxon>Nitrospirota</taxon>
        <taxon>Nitrospiria</taxon>
        <taxon>Nitrospirales</taxon>
        <taxon>Nitrospiraceae</taxon>
        <taxon>Nitrospira</taxon>
    </lineage>
</organism>